<dbReference type="Pfam" id="PF00028">
    <property type="entry name" value="Cadherin"/>
    <property type="match status" value="1"/>
</dbReference>
<evidence type="ECO:0000256" key="5">
    <source>
        <dbReference type="ARBA" id="ARBA00022737"/>
    </source>
</evidence>
<protein>
    <recommendedName>
        <fullName evidence="13">Cadherin domain-containing protein</fullName>
    </recommendedName>
</protein>
<dbReference type="FunFam" id="2.60.40.60:FF:000006">
    <property type="entry name" value="Protocadherin alpha 2"/>
    <property type="match status" value="1"/>
</dbReference>
<evidence type="ECO:0000256" key="12">
    <source>
        <dbReference type="SAM" id="SignalP"/>
    </source>
</evidence>
<comment type="subcellular location">
    <subcellularLocation>
        <location evidence="1">Cell membrane</location>
        <topology evidence="1">Single-pass type I membrane protein</topology>
    </subcellularLocation>
</comment>
<keyword evidence="5" id="KW-0677">Repeat</keyword>
<reference evidence="14" key="2">
    <citation type="submission" date="2025-09" db="UniProtKB">
        <authorList>
            <consortium name="Ensembl"/>
        </authorList>
    </citation>
    <scope>IDENTIFICATION</scope>
</reference>
<evidence type="ECO:0000256" key="4">
    <source>
        <dbReference type="ARBA" id="ARBA00022729"/>
    </source>
</evidence>
<dbReference type="SMART" id="SM00112">
    <property type="entry name" value="CA"/>
    <property type="match status" value="1"/>
</dbReference>
<dbReference type="Ensembl" id="ENSPMGT00000003526.1">
    <property type="protein sequence ID" value="ENSPMGP00000003325.1"/>
    <property type="gene ID" value="ENSPMGG00000002878.1"/>
</dbReference>
<evidence type="ECO:0000313" key="15">
    <source>
        <dbReference type="Proteomes" id="UP000261520"/>
    </source>
</evidence>
<organism evidence="14 15">
    <name type="scientific">Periophthalmus magnuspinnatus</name>
    <dbReference type="NCBI Taxonomy" id="409849"/>
    <lineage>
        <taxon>Eukaryota</taxon>
        <taxon>Metazoa</taxon>
        <taxon>Chordata</taxon>
        <taxon>Craniata</taxon>
        <taxon>Vertebrata</taxon>
        <taxon>Euteleostomi</taxon>
        <taxon>Actinopterygii</taxon>
        <taxon>Neopterygii</taxon>
        <taxon>Teleostei</taxon>
        <taxon>Neoteleostei</taxon>
        <taxon>Acanthomorphata</taxon>
        <taxon>Gobiaria</taxon>
        <taxon>Gobiiformes</taxon>
        <taxon>Gobioidei</taxon>
        <taxon>Gobiidae</taxon>
        <taxon>Oxudercinae</taxon>
        <taxon>Periophthalmus</taxon>
    </lineage>
</organism>
<dbReference type="InterPro" id="IPR020894">
    <property type="entry name" value="Cadherin_CS"/>
</dbReference>
<evidence type="ECO:0000256" key="7">
    <source>
        <dbReference type="ARBA" id="ARBA00022889"/>
    </source>
</evidence>
<dbReference type="InterPro" id="IPR050174">
    <property type="entry name" value="Protocadherin/Cadherin-CA"/>
</dbReference>
<evidence type="ECO:0000256" key="3">
    <source>
        <dbReference type="ARBA" id="ARBA00022692"/>
    </source>
</evidence>
<proteinExistence type="predicted"/>
<evidence type="ECO:0000256" key="8">
    <source>
        <dbReference type="ARBA" id="ARBA00022989"/>
    </source>
</evidence>
<evidence type="ECO:0000256" key="2">
    <source>
        <dbReference type="ARBA" id="ARBA00022475"/>
    </source>
</evidence>
<dbReference type="FunFam" id="2.60.40.60:FF:000007">
    <property type="entry name" value="Protocadherin alpha 2"/>
    <property type="match status" value="1"/>
</dbReference>
<evidence type="ECO:0000256" key="6">
    <source>
        <dbReference type="ARBA" id="ARBA00022837"/>
    </source>
</evidence>
<evidence type="ECO:0000256" key="11">
    <source>
        <dbReference type="PROSITE-ProRule" id="PRU00043"/>
    </source>
</evidence>
<feature type="domain" description="Cadherin" evidence="13">
    <location>
        <begin position="126"/>
        <end position="229"/>
    </location>
</feature>
<dbReference type="Pfam" id="PF08266">
    <property type="entry name" value="Cadherin_2"/>
    <property type="match status" value="1"/>
</dbReference>
<dbReference type="InterPro" id="IPR013164">
    <property type="entry name" value="Cadherin_N"/>
</dbReference>
<keyword evidence="15" id="KW-1185">Reference proteome</keyword>
<evidence type="ECO:0000256" key="9">
    <source>
        <dbReference type="ARBA" id="ARBA00023136"/>
    </source>
</evidence>
<keyword evidence="2" id="KW-1003">Cell membrane</keyword>
<dbReference type="GO" id="GO:0005886">
    <property type="term" value="C:plasma membrane"/>
    <property type="evidence" value="ECO:0007669"/>
    <property type="project" value="UniProtKB-SubCell"/>
</dbReference>
<keyword evidence="4 12" id="KW-0732">Signal</keyword>
<keyword evidence="6 11" id="KW-0106">Calcium</keyword>
<dbReference type="PROSITE" id="PS00232">
    <property type="entry name" value="CADHERIN_1"/>
    <property type="match status" value="1"/>
</dbReference>
<name>A0A3B3ZFC3_9GOBI</name>
<keyword evidence="10" id="KW-0325">Glycoprotein</keyword>
<dbReference type="PANTHER" id="PTHR24028">
    <property type="entry name" value="CADHERIN-87A"/>
    <property type="match status" value="1"/>
</dbReference>
<feature type="chain" id="PRO_5017250278" description="Cadherin domain-containing protein" evidence="12">
    <location>
        <begin position="21"/>
        <end position="237"/>
    </location>
</feature>
<dbReference type="InterPro" id="IPR002126">
    <property type="entry name" value="Cadherin-like_dom"/>
</dbReference>
<sequence length="237" mass="26472">MLFPLLGLYVFLKCLDLAQGDLSYTLPEEMKKGAVIGNIVKDLGLERGALSQRRARVDTEGTDERYCELNLKNGELFVAGRIDREGLCAKRSSCVLKQELVLENPLELRRVQLHIQDINDNSPLFNDGTVELEISETTDRGARFVLEEAHDADVGQNSIQQYSLNKNDNFVLVITGNTIELVLDKELDREKQQEIDLILTAFDGGSPQRSGTVAIHVTVLDANDNAPVVCIWLCPWC</sequence>
<reference evidence="14" key="1">
    <citation type="submission" date="2025-08" db="UniProtKB">
        <authorList>
            <consortium name="Ensembl"/>
        </authorList>
    </citation>
    <scope>IDENTIFICATION</scope>
</reference>
<dbReference type="InterPro" id="IPR015919">
    <property type="entry name" value="Cadherin-like_sf"/>
</dbReference>
<dbReference type="GO" id="GO:0009653">
    <property type="term" value="P:anatomical structure morphogenesis"/>
    <property type="evidence" value="ECO:0007669"/>
    <property type="project" value="UniProtKB-ARBA"/>
</dbReference>
<keyword evidence="7" id="KW-0130">Cell adhesion</keyword>
<accession>A0A3B3ZFC3</accession>
<keyword evidence="8" id="KW-1133">Transmembrane helix</keyword>
<dbReference type="Proteomes" id="UP000261520">
    <property type="component" value="Unplaced"/>
</dbReference>
<dbReference type="GO" id="GO:0005509">
    <property type="term" value="F:calcium ion binding"/>
    <property type="evidence" value="ECO:0007669"/>
    <property type="project" value="UniProtKB-UniRule"/>
</dbReference>
<dbReference type="GO" id="GO:0007156">
    <property type="term" value="P:homophilic cell adhesion via plasma membrane adhesion molecules"/>
    <property type="evidence" value="ECO:0007669"/>
    <property type="project" value="InterPro"/>
</dbReference>
<dbReference type="AlphaFoldDB" id="A0A3B3ZFC3"/>
<keyword evidence="9" id="KW-0472">Membrane</keyword>
<dbReference type="PANTHER" id="PTHR24028:SF114">
    <property type="entry name" value="PCDH2G3 PROTEIN-RELATED"/>
    <property type="match status" value="1"/>
</dbReference>
<evidence type="ECO:0000256" key="10">
    <source>
        <dbReference type="ARBA" id="ARBA00023180"/>
    </source>
</evidence>
<feature type="signal peptide" evidence="12">
    <location>
        <begin position="1"/>
        <end position="20"/>
    </location>
</feature>
<evidence type="ECO:0000256" key="1">
    <source>
        <dbReference type="ARBA" id="ARBA00004251"/>
    </source>
</evidence>
<dbReference type="Gene3D" id="2.60.40.60">
    <property type="entry name" value="Cadherins"/>
    <property type="match status" value="2"/>
</dbReference>
<keyword evidence="3" id="KW-0812">Transmembrane</keyword>
<dbReference type="PRINTS" id="PR00205">
    <property type="entry name" value="CADHERIN"/>
</dbReference>
<evidence type="ECO:0000313" key="14">
    <source>
        <dbReference type="Ensembl" id="ENSPMGP00000003325.1"/>
    </source>
</evidence>
<evidence type="ECO:0000259" key="13">
    <source>
        <dbReference type="PROSITE" id="PS50268"/>
    </source>
</evidence>
<dbReference type="STRING" id="409849.ENSPMGP00000003325"/>
<dbReference type="SUPFAM" id="SSF49313">
    <property type="entry name" value="Cadherin-like"/>
    <property type="match status" value="2"/>
</dbReference>
<dbReference type="CDD" id="cd11304">
    <property type="entry name" value="Cadherin_repeat"/>
    <property type="match status" value="1"/>
</dbReference>
<dbReference type="PROSITE" id="PS50268">
    <property type="entry name" value="CADHERIN_2"/>
    <property type="match status" value="1"/>
</dbReference>